<protein>
    <submittedName>
        <fullName evidence="2">Uncharacterized protein</fullName>
    </submittedName>
</protein>
<proteinExistence type="predicted"/>
<reference evidence="2 3" key="1">
    <citation type="submission" date="2016-07" db="EMBL/GenBank/DDBJ databases">
        <title>Pervasive Adenine N6-methylation of Active Genes in Fungi.</title>
        <authorList>
            <consortium name="DOE Joint Genome Institute"/>
            <person name="Mondo S.J."/>
            <person name="Dannebaum R.O."/>
            <person name="Kuo R.C."/>
            <person name="Labutti K."/>
            <person name="Haridas S."/>
            <person name="Kuo A."/>
            <person name="Salamov A."/>
            <person name="Ahrendt S.R."/>
            <person name="Lipzen A."/>
            <person name="Sullivan W."/>
            <person name="Andreopoulos W.B."/>
            <person name="Clum A."/>
            <person name="Lindquist E."/>
            <person name="Daum C."/>
            <person name="Ramamoorthy G.K."/>
            <person name="Gryganskyi A."/>
            <person name="Culley D."/>
            <person name="Magnuson J.K."/>
            <person name="James T.Y."/>
            <person name="O'Malley M.A."/>
            <person name="Stajich J.E."/>
            <person name="Spatafora J.W."/>
            <person name="Visel A."/>
            <person name="Grigoriev I.V."/>
        </authorList>
    </citation>
    <scope>NUCLEOTIDE SEQUENCE [LARGE SCALE GENOMIC DNA]</scope>
    <source>
        <strain evidence="2 3">68-887.2</strain>
    </source>
</reference>
<feature type="compositionally biased region" description="Pro residues" evidence="1">
    <location>
        <begin position="57"/>
        <end position="66"/>
    </location>
</feature>
<keyword evidence="3" id="KW-1185">Reference proteome</keyword>
<comment type="caution">
    <text evidence="2">The sequence shown here is derived from an EMBL/GenBank/DDBJ whole genome shotgun (WGS) entry which is preliminary data.</text>
</comment>
<gene>
    <name evidence="2" type="ORF">BCR39DRAFT_522914</name>
</gene>
<feature type="compositionally biased region" description="Low complexity" evidence="1">
    <location>
        <begin position="67"/>
        <end position="86"/>
    </location>
</feature>
<name>A0A1Y2BDF4_9TREE</name>
<dbReference type="InParanoid" id="A0A1Y2BDF4"/>
<feature type="region of interest" description="Disordered" evidence="1">
    <location>
        <begin position="206"/>
        <end position="269"/>
    </location>
</feature>
<dbReference type="Proteomes" id="UP000193986">
    <property type="component" value="Unassembled WGS sequence"/>
</dbReference>
<dbReference type="OrthoDB" id="424402at2759"/>
<feature type="region of interest" description="Disordered" evidence="1">
    <location>
        <begin position="1"/>
        <end position="25"/>
    </location>
</feature>
<organism evidence="2 3">
    <name type="scientific">Naematelia encephala</name>
    <dbReference type="NCBI Taxonomy" id="71784"/>
    <lineage>
        <taxon>Eukaryota</taxon>
        <taxon>Fungi</taxon>
        <taxon>Dikarya</taxon>
        <taxon>Basidiomycota</taxon>
        <taxon>Agaricomycotina</taxon>
        <taxon>Tremellomycetes</taxon>
        <taxon>Tremellales</taxon>
        <taxon>Naemateliaceae</taxon>
        <taxon>Naematelia</taxon>
    </lineage>
</organism>
<evidence type="ECO:0000256" key="1">
    <source>
        <dbReference type="SAM" id="MobiDB-lite"/>
    </source>
</evidence>
<accession>A0A1Y2BDF4</accession>
<dbReference type="STRING" id="71784.A0A1Y2BDF4"/>
<dbReference type="EMBL" id="MCFC01000009">
    <property type="protein sequence ID" value="ORY32570.1"/>
    <property type="molecule type" value="Genomic_DNA"/>
</dbReference>
<dbReference type="AlphaFoldDB" id="A0A1Y2BDF4"/>
<evidence type="ECO:0000313" key="2">
    <source>
        <dbReference type="EMBL" id="ORY32570.1"/>
    </source>
</evidence>
<sequence length="269" mass="29602">MSGIAAATAPADGKSSSSKEPHKMRITSGGSIASYVKFALTFLDENPHRPLILHTIAPPPPPPPTTTTPTKGTKPSKRPTSTLTPSLLNTPRLISVVELIKRAYMQRIESPESRKGKERAIGIWQYTESGLLPFVNLEREKGLQVEGDTETETALERVLGGKTQPKMTHQPFLQITLSTSPLGWESRRGVTCQYVMVRRRRPRNKVPPADIMENEPGEVEKPLESLGVADVDLGTKINRDAPTAAMEKKRKSEGSQEGVVKKRPKGKQR</sequence>
<feature type="region of interest" description="Disordered" evidence="1">
    <location>
        <begin position="53"/>
        <end position="86"/>
    </location>
</feature>
<evidence type="ECO:0000313" key="3">
    <source>
        <dbReference type="Proteomes" id="UP000193986"/>
    </source>
</evidence>